<dbReference type="Proteomes" id="UP000016930">
    <property type="component" value="Unassembled WGS sequence"/>
</dbReference>
<keyword evidence="3" id="KW-1185">Reference proteome</keyword>
<dbReference type="EMBL" id="KB445858">
    <property type="protein sequence ID" value="EMD30750.1"/>
    <property type="molecule type" value="Genomic_DNA"/>
</dbReference>
<dbReference type="STRING" id="914234.M2QFF4"/>
<evidence type="ECO:0000313" key="2">
    <source>
        <dbReference type="EMBL" id="EMD30750.1"/>
    </source>
</evidence>
<evidence type="ECO:0000313" key="3">
    <source>
        <dbReference type="Proteomes" id="UP000016930"/>
    </source>
</evidence>
<proteinExistence type="predicted"/>
<name>M2QFF4_CERS8</name>
<evidence type="ECO:0000259" key="1">
    <source>
        <dbReference type="Pfam" id="PF18803"/>
    </source>
</evidence>
<organism evidence="2 3">
    <name type="scientific">Ceriporiopsis subvermispora (strain B)</name>
    <name type="common">White-rot fungus</name>
    <name type="synonym">Gelatoporia subvermispora</name>
    <dbReference type="NCBI Taxonomy" id="914234"/>
    <lineage>
        <taxon>Eukaryota</taxon>
        <taxon>Fungi</taxon>
        <taxon>Dikarya</taxon>
        <taxon>Basidiomycota</taxon>
        <taxon>Agaricomycotina</taxon>
        <taxon>Agaricomycetes</taxon>
        <taxon>Polyporales</taxon>
        <taxon>Gelatoporiaceae</taxon>
        <taxon>Gelatoporia</taxon>
    </lineage>
</organism>
<sequence>FWRKESLATLGLTINLGHNGLKCPVALDDPRRMTVTHSRGIEEVAVRFCACLNDDLDGTPDCLQLIEHDLWPASWEKPMSAFTVDVLKEFHLLSLQSQMTAQDFIRYLQRRTDNVQTDQVPDRYRELLRTMQEFIWIRAVKRAGLEPRRGMAPGSLAVLCPACPQPDINMDLGWISRPMHLRYLDALYHTVDGNFHQNQREKPSDPDDFALSEGAGYF</sequence>
<dbReference type="Pfam" id="PF18803">
    <property type="entry name" value="CxC2"/>
    <property type="match status" value="1"/>
</dbReference>
<feature type="domain" description="CxC2-like cysteine cluster KDZ transposase-associated" evidence="1">
    <location>
        <begin position="7"/>
        <end position="115"/>
    </location>
</feature>
<dbReference type="HOGENOM" id="CLU_003703_11_0_1"/>
<gene>
    <name evidence="2" type="ORF">CERSUDRAFT_25709</name>
</gene>
<feature type="non-terminal residue" evidence="2">
    <location>
        <position position="218"/>
    </location>
</feature>
<feature type="non-terminal residue" evidence="2">
    <location>
        <position position="1"/>
    </location>
</feature>
<dbReference type="OrthoDB" id="3257613at2759"/>
<accession>M2QFF4</accession>
<reference evidence="2 3" key="1">
    <citation type="journal article" date="2012" name="Proc. Natl. Acad. Sci. U.S.A.">
        <title>Comparative genomics of Ceriporiopsis subvermispora and Phanerochaete chrysosporium provide insight into selective ligninolysis.</title>
        <authorList>
            <person name="Fernandez-Fueyo E."/>
            <person name="Ruiz-Duenas F.J."/>
            <person name="Ferreira P."/>
            <person name="Floudas D."/>
            <person name="Hibbett D.S."/>
            <person name="Canessa P."/>
            <person name="Larrondo L.F."/>
            <person name="James T.Y."/>
            <person name="Seelenfreund D."/>
            <person name="Lobos S."/>
            <person name="Polanco R."/>
            <person name="Tello M."/>
            <person name="Honda Y."/>
            <person name="Watanabe T."/>
            <person name="Watanabe T."/>
            <person name="Ryu J.S."/>
            <person name="Kubicek C.P."/>
            <person name="Schmoll M."/>
            <person name="Gaskell J."/>
            <person name="Hammel K.E."/>
            <person name="St John F.J."/>
            <person name="Vanden Wymelenberg A."/>
            <person name="Sabat G."/>
            <person name="Splinter BonDurant S."/>
            <person name="Syed K."/>
            <person name="Yadav J.S."/>
            <person name="Doddapaneni H."/>
            <person name="Subramanian V."/>
            <person name="Lavin J.L."/>
            <person name="Oguiza J.A."/>
            <person name="Perez G."/>
            <person name="Pisabarro A.G."/>
            <person name="Ramirez L."/>
            <person name="Santoyo F."/>
            <person name="Master E."/>
            <person name="Coutinho P.M."/>
            <person name="Henrissat B."/>
            <person name="Lombard V."/>
            <person name="Magnuson J.K."/>
            <person name="Kuees U."/>
            <person name="Hori C."/>
            <person name="Igarashi K."/>
            <person name="Samejima M."/>
            <person name="Held B.W."/>
            <person name="Barry K.W."/>
            <person name="LaButti K.M."/>
            <person name="Lapidus A."/>
            <person name="Lindquist E.A."/>
            <person name="Lucas S.M."/>
            <person name="Riley R."/>
            <person name="Salamov A.A."/>
            <person name="Hoffmeister D."/>
            <person name="Schwenk D."/>
            <person name="Hadar Y."/>
            <person name="Yarden O."/>
            <person name="de Vries R.P."/>
            <person name="Wiebenga A."/>
            <person name="Stenlid J."/>
            <person name="Eastwood D."/>
            <person name="Grigoriev I.V."/>
            <person name="Berka R.M."/>
            <person name="Blanchette R.A."/>
            <person name="Kersten P."/>
            <person name="Martinez A.T."/>
            <person name="Vicuna R."/>
            <person name="Cullen D."/>
        </authorList>
    </citation>
    <scope>NUCLEOTIDE SEQUENCE [LARGE SCALE GENOMIC DNA]</scope>
    <source>
        <strain evidence="2 3">B</strain>
    </source>
</reference>
<protein>
    <recommendedName>
        <fullName evidence="1">CxC2-like cysteine cluster KDZ transposase-associated domain-containing protein</fullName>
    </recommendedName>
</protein>
<dbReference type="InterPro" id="IPR041457">
    <property type="entry name" value="CxC2_KDZ-assoc"/>
</dbReference>
<dbReference type="AlphaFoldDB" id="M2QFF4"/>